<feature type="signal peptide" evidence="4">
    <location>
        <begin position="1"/>
        <end position="18"/>
    </location>
</feature>
<feature type="chain" id="PRO_5042196060" description="MD-2-related lipid-recognition domain-containing protein" evidence="4">
    <location>
        <begin position="19"/>
        <end position="149"/>
    </location>
</feature>
<keyword evidence="7" id="KW-1185">Reference proteome</keyword>
<proteinExistence type="inferred from homology"/>
<evidence type="ECO:0000256" key="1">
    <source>
        <dbReference type="ARBA" id="ARBA00004613"/>
    </source>
</evidence>
<evidence type="ECO:0000259" key="5">
    <source>
        <dbReference type="SMART" id="SM00737"/>
    </source>
</evidence>
<dbReference type="GO" id="GO:0005576">
    <property type="term" value="C:extracellular region"/>
    <property type="evidence" value="ECO:0007669"/>
    <property type="project" value="UniProtKB-SubCell"/>
</dbReference>
<reference evidence="6" key="1">
    <citation type="journal article" date="2023" name="IScience">
        <title>Live-bearing cockroach genome reveals convergent evolutionary mechanisms linked to viviparity in insects and beyond.</title>
        <authorList>
            <person name="Fouks B."/>
            <person name="Harrison M.C."/>
            <person name="Mikhailova A.A."/>
            <person name="Marchal E."/>
            <person name="English S."/>
            <person name="Carruthers M."/>
            <person name="Jennings E.C."/>
            <person name="Chiamaka E.L."/>
            <person name="Frigard R.A."/>
            <person name="Pippel M."/>
            <person name="Attardo G.M."/>
            <person name="Benoit J.B."/>
            <person name="Bornberg-Bauer E."/>
            <person name="Tobe S.S."/>
        </authorList>
    </citation>
    <scope>NUCLEOTIDE SEQUENCE</scope>
    <source>
        <strain evidence="6">Stay&amp;Tobe</strain>
    </source>
</reference>
<sequence length="149" mass="16070">MEKFLLVILCAFVYTASAYPVSDCGSTLGKLLKLSVSSCKAQDPICQIPRGSNVTVDIDFIPFKEESQILTVVTALADGSSFDLPVPQPDACLNCGLVCPVKPGNTYRYTLSVPIPSDVPQISLTIQYELANPITTNDIVCLLFPVQLL</sequence>
<dbReference type="AlphaFoldDB" id="A0AAD7ZUH8"/>
<dbReference type="FunFam" id="2.60.40.770:FF:000001">
    <property type="entry name" value="NPC intracellular cholesterol transporter 2"/>
    <property type="match status" value="1"/>
</dbReference>
<protein>
    <recommendedName>
        <fullName evidence="5">MD-2-related lipid-recognition domain-containing protein</fullName>
    </recommendedName>
</protein>
<dbReference type="InterPro" id="IPR003172">
    <property type="entry name" value="ML_dom"/>
</dbReference>
<dbReference type="GO" id="GO:0015918">
    <property type="term" value="P:sterol transport"/>
    <property type="evidence" value="ECO:0007669"/>
    <property type="project" value="InterPro"/>
</dbReference>
<evidence type="ECO:0000313" key="6">
    <source>
        <dbReference type="EMBL" id="KAJ9586103.1"/>
    </source>
</evidence>
<dbReference type="InterPro" id="IPR014756">
    <property type="entry name" value="Ig_E-set"/>
</dbReference>
<dbReference type="Pfam" id="PF02221">
    <property type="entry name" value="E1_DerP2_DerF2"/>
    <property type="match status" value="1"/>
</dbReference>
<accession>A0AAD7ZUH8</accession>
<dbReference type="SUPFAM" id="SSF81296">
    <property type="entry name" value="E set domains"/>
    <property type="match status" value="1"/>
</dbReference>
<organism evidence="6 7">
    <name type="scientific">Diploptera punctata</name>
    <name type="common">Pacific beetle cockroach</name>
    <dbReference type="NCBI Taxonomy" id="6984"/>
    <lineage>
        <taxon>Eukaryota</taxon>
        <taxon>Metazoa</taxon>
        <taxon>Ecdysozoa</taxon>
        <taxon>Arthropoda</taxon>
        <taxon>Hexapoda</taxon>
        <taxon>Insecta</taxon>
        <taxon>Pterygota</taxon>
        <taxon>Neoptera</taxon>
        <taxon>Polyneoptera</taxon>
        <taxon>Dictyoptera</taxon>
        <taxon>Blattodea</taxon>
        <taxon>Blaberoidea</taxon>
        <taxon>Blaberidae</taxon>
        <taxon>Diplopterinae</taxon>
        <taxon>Diploptera</taxon>
    </lineage>
</organism>
<reference evidence="6" key="2">
    <citation type="submission" date="2023-05" db="EMBL/GenBank/DDBJ databases">
        <authorList>
            <person name="Fouks B."/>
        </authorList>
    </citation>
    <scope>NUCLEOTIDE SEQUENCE</scope>
    <source>
        <strain evidence="6">Stay&amp;Tobe</strain>
        <tissue evidence="6">Testes</tissue>
    </source>
</reference>
<dbReference type="EMBL" id="JASPKZ010007210">
    <property type="protein sequence ID" value="KAJ9586103.1"/>
    <property type="molecule type" value="Genomic_DNA"/>
</dbReference>
<evidence type="ECO:0000313" key="7">
    <source>
        <dbReference type="Proteomes" id="UP001233999"/>
    </source>
</evidence>
<dbReference type="Gene3D" id="2.60.40.770">
    <property type="match status" value="1"/>
</dbReference>
<keyword evidence="4" id="KW-0732">Signal</keyword>
<dbReference type="InterPro" id="IPR039670">
    <property type="entry name" value="NPC2-like"/>
</dbReference>
<comment type="similarity">
    <text evidence="2">Belongs to the NPC2 family.</text>
</comment>
<dbReference type="PANTHER" id="PTHR11306:SF68">
    <property type="entry name" value="NPC INTRACELLULAR CHOLESTEROL TRANSPORTER 2"/>
    <property type="match status" value="1"/>
</dbReference>
<evidence type="ECO:0000256" key="2">
    <source>
        <dbReference type="ARBA" id="ARBA00006370"/>
    </source>
</evidence>
<evidence type="ECO:0000256" key="4">
    <source>
        <dbReference type="SAM" id="SignalP"/>
    </source>
</evidence>
<feature type="domain" description="MD-2-related lipid-recognition" evidence="5">
    <location>
        <begin position="21"/>
        <end position="146"/>
    </location>
</feature>
<comment type="caution">
    <text evidence="6">The sequence shown here is derived from an EMBL/GenBank/DDBJ whole genome shotgun (WGS) entry which is preliminary data.</text>
</comment>
<keyword evidence="3" id="KW-0964">Secreted</keyword>
<dbReference type="PANTHER" id="PTHR11306">
    <property type="entry name" value="NIEMANN PICK TYPE C2 PROTEIN NPC2-RELATED"/>
    <property type="match status" value="1"/>
</dbReference>
<dbReference type="GO" id="GO:0032934">
    <property type="term" value="F:sterol binding"/>
    <property type="evidence" value="ECO:0007669"/>
    <property type="project" value="InterPro"/>
</dbReference>
<gene>
    <name evidence="6" type="ORF">L9F63_020255</name>
</gene>
<name>A0AAD7ZUH8_DIPPU</name>
<evidence type="ECO:0000256" key="3">
    <source>
        <dbReference type="ARBA" id="ARBA00022525"/>
    </source>
</evidence>
<comment type="subcellular location">
    <subcellularLocation>
        <location evidence="1">Secreted</location>
    </subcellularLocation>
</comment>
<dbReference type="SMART" id="SM00737">
    <property type="entry name" value="ML"/>
    <property type="match status" value="1"/>
</dbReference>
<dbReference type="Proteomes" id="UP001233999">
    <property type="component" value="Unassembled WGS sequence"/>
</dbReference>